<comment type="caution">
    <text evidence="4">The sequence shown here is derived from an EMBL/GenBank/DDBJ whole genome shotgun (WGS) entry which is preliminary data.</text>
</comment>
<protein>
    <submittedName>
        <fullName evidence="4">Uncharacterized protein</fullName>
    </submittedName>
</protein>
<name>A0AAN9SM91_PSOTE</name>
<dbReference type="PANTHER" id="PTHR15351">
    <property type="entry name" value="ERLIN (ER LIPID RAFT ASSOCIATED PROTEIN) HOMOLOG"/>
    <property type="match status" value="1"/>
</dbReference>
<evidence type="ECO:0000313" key="4">
    <source>
        <dbReference type="EMBL" id="KAK7400694.1"/>
    </source>
</evidence>
<evidence type="ECO:0000313" key="5">
    <source>
        <dbReference type="Proteomes" id="UP001386955"/>
    </source>
</evidence>
<dbReference type="GO" id="GO:0031625">
    <property type="term" value="F:ubiquitin protein ligase binding"/>
    <property type="evidence" value="ECO:0007669"/>
    <property type="project" value="InterPro"/>
</dbReference>
<reference evidence="4 5" key="1">
    <citation type="submission" date="2024-01" db="EMBL/GenBank/DDBJ databases">
        <title>The genomes of 5 underutilized Papilionoideae crops provide insights into root nodulation and disease resistanc.</title>
        <authorList>
            <person name="Jiang F."/>
        </authorList>
    </citation>
    <scope>NUCLEOTIDE SEQUENCE [LARGE SCALE GENOMIC DNA]</scope>
    <source>
        <strain evidence="4">DUOXIRENSHENG_FW03</strain>
        <tissue evidence="4">Leaves</tissue>
    </source>
</reference>
<gene>
    <name evidence="4" type="ORF">VNO78_11960</name>
</gene>
<accession>A0AAN9SM91</accession>
<sequence>MNSAFYSVTAAARPQFHRYYLHLPLIRCRVRSGLANQHPRILFKDLKGESIYEDRIEQILVPSSSPTFQSSLSILHQVPEGQWGYIGEEVRKDLLHILSINFPGFHLKMHFIPQYESVQVTLQTDQMTDIPCGTKGDVMISFGKIEVIANTFSLIRYAPGIEIISVHVTKPTIPEGIRRTFEQMEEVRTKVLIAIEKHKVAEKEAETMKKRLRRMQMLARC</sequence>
<dbReference type="PANTHER" id="PTHR15351:SF3">
    <property type="entry name" value="ERLIN"/>
    <property type="match status" value="1"/>
</dbReference>
<dbReference type="InterPro" id="IPR033294">
    <property type="entry name" value="Erlin1/2"/>
</dbReference>
<dbReference type="GO" id="GO:0015485">
    <property type="term" value="F:cholesterol binding"/>
    <property type="evidence" value="ECO:0007669"/>
    <property type="project" value="TreeGrafter"/>
</dbReference>
<dbReference type="GO" id="GO:0005789">
    <property type="term" value="C:endoplasmic reticulum membrane"/>
    <property type="evidence" value="ECO:0007669"/>
    <property type="project" value="TreeGrafter"/>
</dbReference>
<dbReference type="EMBL" id="JAYMYS010000003">
    <property type="protein sequence ID" value="KAK7400694.1"/>
    <property type="molecule type" value="Genomic_DNA"/>
</dbReference>
<keyword evidence="3" id="KW-0472">Membrane</keyword>
<proteinExistence type="inferred from homology"/>
<organism evidence="4 5">
    <name type="scientific">Psophocarpus tetragonolobus</name>
    <name type="common">Winged bean</name>
    <name type="synonym">Dolichos tetragonolobus</name>
    <dbReference type="NCBI Taxonomy" id="3891"/>
    <lineage>
        <taxon>Eukaryota</taxon>
        <taxon>Viridiplantae</taxon>
        <taxon>Streptophyta</taxon>
        <taxon>Embryophyta</taxon>
        <taxon>Tracheophyta</taxon>
        <taxon>Spermatophyta</taxon>
        <taxon>Magnoliopsida</taxon>
        <taxon>eudicotyledons</taxon>
        <taxon>Gunneridae</taxon>
        <taxon>Pentapetalae</taxon>
        <taxon>rosids</taxon>
        <taxon>fabids</taxon>
        <taxon>Fabales</taxon>
        <taxon>Fabaceae</taxon>
        <taxon>Papilionoideae</taxon>
        <taxon>50 kb inversion clade</taxon>
        <taxon>NPAAA clade</taxon>
        <taxon>indigoferoid/millettioid clade</taxon>
        <taxon>Phaseoleae</taxon>
        <taxon>Psophocarpus</taxon>
    </lineage>
</organism>
<evidence type="ECO:0000256" key="3">
    <source>
        <dbReference type="ARBA" id="ARBA00023136"/>
    </source>
</evidence>
<dbReference type="AlphaFoldDB" id="A0AAN9SM91"/>
<keyword evidence="5" id="KW-1185">Reference proteome</keyword>
<dbReference type="Proteomes" id="UP001386955">
    <property type="component" value="Unassembled WGS sequence"/>
</dbReference>
<comment type="subcellular location">
    <subcellularLocation>
        <location evidence="1">Membrane</location>
        <topology evidence="1">Single-pass membrane protein</topology>
    </subcellularLocation>
</comment>
<evidence type="ECO:0000256" key="2">
    <source>
        <dbReference type="ARBA" id="ARBA00008164"/>
    </source>
</evidence>
<dbReference type="GO" id="GO:0032933">
    <property type="term" value="P:SREBP signaling pathway"/>
    <property type="evidence" value="ECO:0007669"/>
    <property type="project" value="TreeGrafter"/>
</dbReference>
<comment type="similarity">
    <text evidence="2">Belongs to the band 7/mec-2 family.</text>
</comment>
<evidence type="ECO:0000256" key="1">
    <source>
        <dbReference type="ARBA" id="ARBA00004167"/>
    </source>
</evidence>